<dbReference type="OrthoDB" id="407146at2759"/>
<keyword evidence="3" id="KW-0378">Hydrolase</keyword>
<comment type="similarity">
    <text evidence="1">Belongs to the peptidase C15 family.</text>
</comment>
<sequence>MSAEAAPAPRLTSTLASQVTPTPHYTVDVPDPNAIHILITGFGPFWRYNENPSWLAVKPLHNTMLEDTTPRIQQIYITVLQIPMVYQNVLQFASGLHAKPPVLPPPIDPTFAPVYLPPNGFDFIFHIGVAGRGPLRLEKLAHKLGYRMKDAEGQLAPIVHVPKDPVRGFGKTYESMPDELYTEIDVPRLILHLKEQGIQKAYSSMDAGHYLCDFLFYASLAEAKRNAAKQEKDKMRSTPPKMTPVLFMHCCPIGQPHTTDEITDAIKKVVLWVCARLSI</sequence>
<accession>K5W600</accession>
<dbReference type="Gene3D" id="3.40.630.20">
    <property type="entry name" value="Peptidase C15, pyroglutamyl peptidase I-like"/>
    <property type="match status" value="1"/>
</dbReference>
<evidence type="ECO:0008006" key="7">
    <source>
        <dbReference type="Google" id="ProtNLM"/>
    </source>
</evidence>
<evidence type="ECO:0000313" key="5">
    <source>
        <dbReference type="EMBL" id="EKM54374.1"/>
    </source>
</evidence>
<evidence type="ECO:0000256" key="1">
    <source>
        <dbReference type="ARBA" id="ARBA00006641"/>
    </source>
</evidence>
<keyword evidence="2" id="KW-0645">Protease</keyword>
<dbReference type="STRING" id="650164.K5W600"/>
<dbReference type="AlphaFoldDB" id="K5W600"/>
<evidence type="ECO:0000313" key="6">
    <source>
        <dbReference type="Proteomes" id="UP000008370"/>
    </source>
</evidence>
<name>K5W600_PHACS</name>
<dbReference type="Pfam" id="PF01470">
    <property type="entry name" value="Peptidase_C15"/>
    <property type="match status" value="1"/>
</dbReference>
<dbReference type="InterPro" id="IPR016125">
    <property type="entry name" value="Peptidase_C15-like"/>
</dbReference>
<proteinExistence type="inferred from homology"/>
<dbReference type="SUPFAM" id="SSF53182">
    <property type="entry name" value="Pyrrolidone carboxyl peptidase (pyroglutamate aminopeptidase)"/>
    <property type="match status" value="1"/>
</dbReference>
<organism evidence="5 6">
    <name type="scientific">Phanerochaete carnosa (strain HHB-10118-sp)</name>
    <name type="common">White-rot fungus</name>
    <name type="synonym">Peniophora carnosa</name>
    <dbReference type="NCBI Taxonomy" id="650164"/>
    <lineage>
        <taxon>Eukaryota</taxon>
        <taxon>Fungi</taxon>
        <taxon>Dikarya</taxon>
        <taxon>Basidiomycota</taxon>
        <taxon>Agaricomycotina</taxon>
        <taxon>Agaricomycetes</taxon>
        <taxon>Polyporales</taxon>
        <taxon>Phanerochaetaceae</taxon>
        <taxon>Phanerochaete</taxon>
    </lineage>
</organism>
<protein>
    <recommendedName>
        <fullName evidence="7">Peptidase C15, pyroglutamyl peptidase I-like protein</fullName>
    </recommendedName>
</protein>
<dbReference type="InParanoid" id="K5W600"/>
<dbReference type="InterPro" id="IPR036440">
    <property type="entry name" value="Peptidase_C15-like_sf"/>
</dbReference>
<evidence type="ECO:0000256" key="3">
    <source>
        <dbReference type="ARBA" id="ARBA00022801"/>
    </source>
</evidence>
<dbReference type="PANTHER" id="PTHR23402">
    <property type="entry name" value="PROTEASE FAMILY C15 PYROGLUTAMYL-PEPTIDASE I-RELATED"/>
    <property type="match status" value="1"/>
</dbReference>
<dbReference type="EMBL" id="JH930473">
    <property type="protein sequence ID" value="EKM54374.1"/>
    <property type="molecule type" value="Genomic_DNA"/>
</dbReference>
<dbReference type="PANTHER" id="PTHR23402:SF1">
    <property type="entry name" value="PYROGLUTAMYL-PEPTIDASE I"/>
    <property type="match status" value="1"/>
</dbReference>
<dbReference type="RefSeq" id="XP_007397068.1">
    <property type="nucleotide sequence ID" value="XM_007397006.1"/>
</dbReference>
<dbReference type="HOGENOM" id="CLU_043960_1_0_1"/>
<dbReference type="KEGG" id="pco:PHACADRAFT_123371"/>
<gene>
    <name evidence="5" type="ORF">PHACADRAFT_123371</name>
</gene>
<evidence type="ECO:0000256" key="4">
    <source>
        <dbReference type="ARBA" id="ARBA00022807"/>
    </source>
</evidence>
<evidence type="ECO:0000256" key="2">
    <source>
        <dbReference type="ARBA" id="ARBA00022670"/>
    </source>
</evidence>
<dbReference type="GeneID" id="18907967"/>
<reference evidence="5 6" key="1">
    <citation type="journal article" date="2012" name="BMC Genomics">
        <title>Comparative genomics of the white-rot fungi, Phanerochaete carnosa and P. chrysosporium, to elucidate the genetic basis of the distinct wood types they colonize.</title>
        <authorList>
            <person name="Suzuki H."/>
            <person name="MacDonald J."/>
            <person name="Syed K."/>
            <person name="Salamov A."/>
            <person name="Hori C."/>
            <person name="Aerts A."/>
            <person name="Henrissat B."/>
            <person name="Wiebenga A."/>
            <person name="vanKuyk P.A."/>
            <person name="Barry K."/>
            <person name="Lindquist E."/>
            <person name="LaButti K."/>
            <person name="Lapidus A."/>
            <person name="Lucas S."/>
            <person name="Coutinho P."/>
            <person name="Gong Y."/>
            <person name="Samejima M."/>
            <person name="Mahadevan R."/>
            <person name="Abou-Zaid M."/>
            <person name="de Vries R.P."/>
            <person name="Igarashi K."/>
            <person name="Yadav J.S."/>
            <person name="Grigoriev I.V."/>
            <person name="Master E.R."/>
        </authorList>
    </citation>
    <scope>NUCLEOTIDE SEQUENCE [LARGE SCALE GENOMIC DNA]</scope>
    <source>
        <strain evidence="5 6">HHB-10118-sp</strain>
    </source>
</reference>
<dbReference type="GO" id="GO:0008234">
    <property type="term" value="F:cysteine-type peptidase activity"/>
    <property type="evidence" value="ECO:0007669"/>
    <property type="project" value="UniProtKB-KW"/>
</dbReference>
<keyword evidence="4" id="KW-0788">Thiol protease</keyword>
<dbReference type="GO" id="GO:0006508">
    <property type="term" value="P:proteolysis"/>
    <property type="evidence" value="ECO:0007669"/>
    <property type="project" value="UniProtKB-KW"/>
</dbReference>
<dbReference type="Proteomes" id="UP000008370">
    <property type="component" value="Unassembled WGS sequence"/>
</dbReference>
<keyword evidence="6" id="KW-1185">Reference proteome</keyword>